<keyword evidence="1" id="KW-0472">Membrane</keyword>
<evidence type="ECO:0000313" key="2">
    <source>
        <dbReference type="EMBL" id="SBV32579.1"/>
    </source>
</evidence>
<dbReference type="AlphaFoldDB" id="A0A1Y5PRG5"/>
<dbReference type="EMBL" id="LT598653">
    <property type="protein sequence ID" value="SBV32579.1"/>
    <property type="molecule type" value="Genomic_DNA"/>
</dbReference>
<feature type="transmembrane region" description="Helical" evidence="1">
    <location>
        <begin position="58"/>
        <end position="77"/>
    </location>
</feature>
<name>A0A1Y5PRG5_9SPHN</name>
<dbReference type="KEGG" id="sphu:SPPYR_1459"/>
<feature type="transmembrane region" description="Helical" evidence="1">
    <location>
        <begin position="89"/>
        <end position="110"/>
    </location>
</feature>
<evidence type="ECO:0000256" key="1">
    <source>
        <dbReference type="SAM" id="Phobius"/>
    </source>
</evidence>
<sequence length="188" mass="20829">MSVACRCRTACRCGHVLNIDRGPLAWFLIAMVRIAIFVTILLVVLVYALRRGGGPERAMALILIAMALADQILHLFVPPRFSSIDAGHLAIDIAAAIATLVLALTAHRFWPMPAAVLQIFPLMAHVGKAMEISVHPVAYQTMQVAASWLLPPLLALATWRHLRRLRANGNDRSWRGWSRRSRPTTATR</sequence>
<keyword evidence="1" id="KW-0812">Transmembrane</keyword>
<organism evidence="2">
    <name type="scientific">uncultured Sphingopyxis sp</name>
    <dbReference type="NCBI Taxonomy" id="310581"/>
    <lineage>
        <taxon>Bacteria</taxon>
        <taxon>Pseudomonadati</taxon>
        <taxon>Pseudomonadota</taxon>
        <taxon>Alphaproteobacteria</taxon>
        <taxon>Sphingomonadales</taxon>
        <taxon>Sphingomonadaceae</taxon>
        <taxon>Sphingopyxis</taxon>
        <taxon>environmental samples</taxon>
    </lineage>
</organism>
<keyword evidence="1" id="KW-1133">Transmembrane helix</keyword>
<feature type="transmembrane region" description="Helical" evidence="1">
    <location>
        <begin position="24"/>
        <end position="49"/>
    </location>
</feature>
<accession>A0A1Y5PRG5</accession>
<reference evidence="2" key="1">
    <citation type="submission" date="2016-03" db="EMBL/GenBank/DDBJ databases">
        <authorList>
            <person name="Ploux O."/>
        </authorList>
    </citation>
    <scope>NUCLEOTIDE SEQUENCE</scope>
    <source>
        <strain evidence="2">UC10</strain>
    </source>
</reference>
<gene>
    <name evidence="2" type="ORF">SPPYR_1459</name>
</gene>
<protein>
    <submittedName>
        <fullName evidence="2">Uncharacterized protein</fullName>
    </submittedName>
</protein>
<proteinExistence type="predicted"/>